<evidence type="ECO:0000256" key="2">
    <source>
        <dbReference type="SAM" id="MobiDB-lite"/>
    </source>
</evidence>
<organism evidence="3 4">
    <name type="scientific">Candidatus Gallilactobacillus intestinavium</name>
    <dbReference type="NCBI Taxonomy" id="2840838"/>
    <lineage>
        <taxon>Bacteria</taxon>
        <taxon>Bacillati</taxon>
        <taxon>Bacillota</taxon>
        <taxon>Bacilli</taxon>
        <taxon>Lactobacillales</taxon>
        <taxon>Lactobacillaceae</taxon>
        <taxon>Lactobacillaceae incertae sedis</taxon>
        <taxon>Candidatus Gallilactobacillus</taxon>
    </lineage>
</organism>
<comment type="caution">
    <text evidence="3">The sequence shown here is derived from an EMBL/GenBank/DDBJ whole genome shotgun (WGS) entry which is preliminary data.</text>
</comment>
<dbReference type="EMBL" id="JADIMP010000093">
    <property type="protein sequence ID" value="MBO8441915.1"/>
    <property type="molecule type" value="Genomic_DNA"/>
</dbReference>
<evidence type="ECO:0000313" key="3">
    <source>
        <dbReference type="EMBL" id="MBO8441915.1"/>
    </source>
</evidence>
<dbReference type="AlphaFoldDB" id="A0A9D9H5K7"/>
<comment type="similarity">
    <text evidence="1">Belongs to the asp23 family.</text>
</comment>
<accession>A0A9D9H5K7</accession>
<gene>
    <name evidence="3" type="ORF">IAA89_05745</name>
</gene>
<evidence type="ECO:0000313" key="4">
    <source>
        <dbReference type="Proteomes" id="UP000823614"/>
    </source>
</evidence>
<dbReference type="Proteomes" id="UP000823614">
    <property type="component" value="Unassembled WGS sequence"/>
</dbReference>
<dbReference type="Pfam" id="PF03780">
    <property type="entry name" value="Asp23"/>
    <property type="match status" value="1"/>
</dbReference>
<feature type="region of interest" description="Disordered" evidence="2">
    <location>
        <begin position="128"/>
        <end position="159"/>
    </location>
</feature>
<dbReference type="InterPro" id="IPR005531">
    <property type="entry name" value="Asp23"/>
</dbReference>
<sequence>MAAENNIRLNENDNQLGIIEITPEVLKIIVSLATVQVKGVKQMQGTLANSVSEFFGKLEKGKGVNVSVQDNQVTADVFVYLEYGVNVPKVANDIQKNIEQQVSLMTDLSIKEVNIHIVGMMSEKNNSGIDPDDIFGDNSSNKTKRSLHLKTEKHKDGDN</sequence>
<reference evidence="3" key="2">
    <citation type="journal article" date="2021" name="PeerJ">
        <title>Extensive microbial diversity within the chicken gut microbiome revealed by metagenomics and culture.</title>
        <authorList>
            <person name="Gilroy R."/>
            <person name="Ravi A."/>
            <person name="Getino M."/>
            <person name="Pursley I."/>
            <person name="Horton D.L."/>
            <person name="Alikhan N.F."/>
            <person name="Baker D."/>
            <person name="Gharbi K."/>
            <person name="Hall N."/>
            <person name="Watson M."/>
            <person name="Adriaenssens E.M."/>
            <person name="Foster-Nyarko E."/>
            <person name="Jarju S."/>
            <person name="Secka A."/>
            <person name="Antonio M."/>
            <person name="Oren A."/>
            <person name="Chaudhuri R.R."/>
            <person name="La Ragione R."/>
            <person name="Hildebrand F."/>
            <person name="Pallen M.J."/>
        </authorList>
    </citation>
    <scope>NUCLEOTIDE SEQUENCE</scope>
    <source>
        <strain evidence="3">C6-149</strain>
    </source>
</reference>
<protein>
    <submittedName>
        <fullName evidence="3">Asp23/Gls24 family envelope stress response protein</fullName>
    </submittedName>
</protein>
<evidence type="ECO:0000256" key="1">
    <source>
        <dbReference type="ARBA" id="ARBA00005721"/>
    </source>
</evidence>
<proteinExistence type="inferred from homology"/>
<dbReference type="PANTHER" id="PTHR34297">
    <property type="entry name" value="HYPOTHETICAL CYTOSOLIC PROTEIN-RELATED"/>
    <property type="match status" value="1"/>
</dbReference>
<dbReference type="PANTHER" id="PTHR34297:SF1">
    <property type="entry name" value="ASP23_GLS24 FAMILY ENVELOPE STRESS RESPONSE PROTEIN"/>
    <property type="match status" value="1"/>
</dbReference>
<reference evidence="3" key="1">
    <citation type="submission" date="2020-10" db="EMBL/GenBank/DDBJ databases">
        <authorList>
            <person name="Gilroy R."/>
        </authorList>
    </citation>
    <scope>NUCLEOTIDE SEQUENCE</scope>
    <source>
        <strain evidence="3">C6-149</strain>
    </source>
</reference>
<name>A0A9D9H5K7_9LACO</name>
<feature type="compositionally biased region" description="Basic and acidic residues" evidence="2">
    <location>
        <begin position="149"/>
        <end position="159"/>
    </location>
</feature>